<dbReference type="PANTHER" id="PTHR21340:SF0">
    <property type="entry name" value="BIS(5'-NUCLEOSYL)-TETRAPHOSPHATASE [ASYMMETRICAL]"/>
    <property type="match status" value="1"/>
</dbReference>
<dbReference type="InterPro" id="IPR020084">
    <property type="entry name" value="NUDIX_hydrolase_CS"/>
</dbReference>
<keyword evidence="10" id="KW-1185">Reference proteome</keyword>
<name>A4BPL4_9GAMM</name>
<dbReference type="GO" id="GO:0006167">
    <property type="term" value="P:AMP biosynthetic process"/>
    <property type="evidence" value="ECO:0007669"/>
    <property type="project" value="TreeGrafter"/>
</dbReference>
<evidence type="ECO:0000256" key="1">
    <source>
        <dbReference type="ARBA" id="ARBA00001946"/>
    </source>
</evidence>
<dbReference type="OrthoDB" id="7066556at2"/>
<reference evidence="9 10" key="1">
    <citation type="submission" date="2006-02" db="EMBL/GenBank/DDBJ databases">
        <authorList>
            <person name="Waterbury J."/>
            <person name="Ferriera S."/>
            <person name="Johnson J."/>
            <person name="Kravitz S."/>
            <person name="Halpern A."/>
            <person name="Remington K."/>
            <person name="Beeson K."/>
            <person name="Tran B."/>
            <person name="Rogers Y.-H."/>
            <person name="Friedman R."/>
            <person name="Venter J.C."/>
        </authorList>
    </citation>
    <scope>NUCLEOTIDE SEQUENCE [LARGE SCALE GENOMIC DNA]</scope>
    <source>
        <strain evidence="9 10">Nb-231</strain>
    </source>
</reference>
<protein>
    <recommendedName>
        <fullName evidence="3">Bis(5'-nucleosyl)-tetraphosphatase [asymmetrical]</fullName>
    </recommendedName>
    <alternativeName>
        <fullName evidence="6">Diadenosine 5',5'''-P1,P4-tetraphosphate asymmetrical hydrolase</fullName>
    </alternativeName>
</protein>
<evidence type="ECO:0000256" key="7">
    <source>
        <dbReference type="RuleBase" id="RU003476"/>
    </source>
</evidence>
<dbReference type="STRING" id="314278.NB231_12284"/>
<dbReference type="Gene3D" id="3.90.79.10">
    <property type="entry name" value="Nucleoside Triphosphate Pyrophosphohydrolase"/>
    <property type="match status" value="1"/>
</dbReference>
<dbReference type="InterPro" id="IPR000086">
    <property type="entry name" value="NUDIX_hydrolase_dom"/>
</dbReference>
<evidence type="ECO:0000256" key="2">
    <source>
        <dbReference type="ARBA" id="ARBA00005582"/>
    </source>
</evidence>
<dbReference type="SUPFAM" id="SSF55811">
    <property type="entry name" value="Nudix"/>
    <property type="match status" value="1"/>
</dbReference>
<proteinExistence type="inferred from homology"/>
<dbReference type="CDD" id="cd03428">
    <property type="entry name" value="NUDIX_Ap4A_Nudt2"/>
    <property type="match status" value="1"/>
</dbReference>
<comment type="cofactor">
    <cofactor evidence="1">
        <name>Mg(2+)</name>
        <dbReference type="ChEBI" id="CHEBI:18420"/>
    </cofactor>
</comment>
<dbReference type="GO" id="GO:0000166">
    <property type="term" value="F:nucleotide binding"/>
    <property type="evidence" value="ECO:0007669"/>
    <property type="project" value="UniProtKB-KW"/>
</dbReference>
<evidence type="ECO:0000256" key="6">
    <source>
        <dbReference type="ARBA" id="ARBA00032644"/>
    </source>
</evidence>
<dbReference type="GO" id="GO:0006754">
    <property type="term" value="P:ATP biosynthetic process"/>
    <property type="evidence" value="ECO:0007669"/>
    <property type="project" value="TreeGrafter"/>
</dbReference>
<dbReference type="PANTHER" id="PTHR21340">
    <property type="entry name" value="DIADENOSINE 5,5-P1,P4-TETRAPHOSPHATE PYROPHOSPHOHYDROLASE MUTT"/>
    <property type="match status" value="1"/>
</dbReference>
<dbReference type="AlphaFoldDB" id="A4BPL4"/>
<evidence type="ECO:0000313" key="10">
    <source>
        <dbReference type="Proteomes" id="UP000003374"/>
    </source>
</evidence>
<dbReference type="eggNOG" id="COG0494">
    <property type="taxonomic scope" value="Bacteria"/>
</dbReference>
<dbReference type="RefSeq" id="WP_005002982.1">
    <property type="nucleotide sequence ID" value="NZ_CH672427.1"/>
</dbReference>
<dbReference type="InterPro" id="IPR003565">
    <property type="entry name" value="Tetra_PHTase"/>
</dbReference>
<dbReference type="Pfam" id="PF00293">
    <property type="entry name" value="NUDIX"/>
    <property type="match status" value="1"/>
</dbReference>
<comment type="caution">
    <text evidence="9">The sequence shown here is derived from an EMBL/GenBank/DDBJ whole genome shotgun (WGS) entry which is preliminary data.</text>
</comment>
<keyword evidence="4" id="KW-0547">Nucleotide-binding</keyword>
<organism evidence="9 10">
    <name type="scientific">Nitrococcus mobilis Nb-231</name>
    <dbReference type="NCBI Taxonomy" id="314278"/>
    <lineage>
        <taxon>Bacteria</taxon>
        <taxon>Pseudomonadati</taxon>
        <taxon>Pseudomonadota</taxon>
        <taxon>Gammaproteobacteria</taxon>
        <taxon>Chromatiales</taxon>
        <taxon>Ectothiorhodospiraceae</taxon>
        <taxon>Nitrococcus</taxon>
    </lineage>
</organism>
<dbReference type="PROSITE" id="PS51462">
    <property type="entry name" value="NUDIX"/>
    <property type="match status" value="1"/>
</dbReference>
<dbReference type="InterPro" id="IPR051325">
    <property type="entry name" value="Nudix_hydrolase_domain"/>
</dbReference>
<evidence type="ECO:0000256" key="3">
    <source>
        <dbReference type="ARBA" id="ARBA00018911"/>
    </source>
</evidence>
<keyword evidence="5 7" id="KW-0378">Hydrolase</keyword>
<evidence type="ECO:0000256" key="4">
    <source>
        <dbReference type="ARBA" id="ARBA00022741"/>
    </source>
</evidence>
<dbReference type="InterPro" id="IPR020476">
    <property type="entry name" value="Nudix_hydrolase"/>
</dbReference>
<evidence type="ECO:0000256" key="5">
    <source>
        <dbReference type="ARBA" id="ARBA00022801"/>
    </source>
</evidence>
<dbReference type="GO" id="GO:0004081">
    <property type="term" value="F:bis(5'-nucleosyl)-tetraphosphatase (asymmetrical) activity"/>
    <property type="evidence" value="ECO:0007669"/>
    <property type="project" value="TreeGrafter"/>
</dbReference>
<dbReference type="HOGENOM" id="CLU_037162_14_4_6"/>
<dbReference type="EMBL" id="AAOF01000003">
    <property type="protein sequence ID" value="EAR22515.1"/>
    <property type="molecule type" value="Genomic_DNA"/>
</dbReference>
<comment type="similarity">
    <text evidence="2 7">Belongs to the Nudix hydrolase family.</text>
</comment>
<accession>A4BPL4</accession>
<evidence type="ECO:0000259" key="8">
    <source>
        <dbReference type="PROSITE" id="PS51462"/>
    </source>
</evidence>
<evidence type="ECO:0000313" key="9">
    <source>
        <dbReference type="EMBL" id="EAR22515.1"/>
    </source>
</evidence>
<gene>
    <name evidence="9" type="ORF">NB231_12284</name>
</gene>
<dbReference type="InterPro" id="IPR015797">
    <property type="entry name" value="NUDIX_hydrolase-like_dom_sf"/>
</dbReference>
<dbReference type="Proteomes" id="UP000003374">
    <property type="component" value="Unassembled WGS sequence"/>
</dbReference>
<dbReference type="PROSITE" id="PS00893">
    <property type="entry name" value="NUDIX_BOX"/>
    <property type="match status" value="1"/>
</dbReference>
<dbReference type="PRINTS" id="PR00502">
    <property type="entry name" value="NUDIXFAMILY"/>
</dbReference>
<feature type="domain" description="Nudix hydrolase" evidence="8">
    <location>
        <begin position="19"/>
        <end position="150"/>
    </location>
</feature>
<sequence>MTAHEADRNYADRRQDREVRVFSAGVAVLRRVDGQWRFLLLRAFQHWDFPKGQVERDEQPLQAARREVMEETGITELRFHWGHSYIETGPYAQGKIARYYLAETTETAVTFGISPQLGRAEHHEYRWVTLDEAFRLTSPRVHRVLGWIRHRLNASKASQD</sequence>